<gene>
    <name evidence="8" type="ORF">SAMN04487995_1960</name>
</gene>
<dbReference type="PANTHER" id="PTHR43003">
    <property type="entry name" value="DNA-3-METHYLADENINE GLYCOSYLASE"/>
    <property type="match status" value="1"/>
</dbReference>
<keyword evidence="5" id="KW-0378">Hydrolase</keyword>
<dbReference type="FunFam" id="1.10.340.30:FF:000004">
    <property type="entry name" value="DNA-3-methyladenine glycosylase II"/>
    <property type="match status" value="1"/>
</dbReference>
<evidence type="ECO:0000256" key="6">
    <source>
        <dbReference type="ARBA" id="ARBA00023204"/>
    </source>
</evidence>
<evidence type="ECO:0000256" key="2">
    <source>
        <dbReference type="ARBA" id="ARBA00010817"/>
    </source>
</evidence>
<dbReference type="STRING" id="408657.SAMN04487995_1960"/>
<dbReference type="OrthoDB" id="9785929at2"/>
<evidence type="ECO:0000256" key="4">
    <source>
        <dbReference type="ARBA" id="ARBA00022763"/>
    </source>
</evidence>
<evidence type="ECO:0000256" key="3">
    <source>
        <dbReference type="ARBA" id="ARBA00012000"/>
    </source>
</evidence>
<dbReference type="CDD" id="cd00056">
    <property type="entry name" value="ENDO3c"/>
    <property type="match status" value="1"/>
</dbReference>
<evidence type="ECO:0000259" key="7">
    <source>
        <dbReference type="SMART" id="SM00478"/>
    </source>
</evidence>
<dbReference type="Proteomes" id="UP000199532">
    <property type="component" value="Unassembled WGS sequence"/>
</dbReference>
<dbReference type="SUPFAM" id="SSF48150">
    <property type="entry name" value="DNA-glycosylase"/>
    <property type="match status" value="1"/>
</dbReference>
<dbReference type="Pfam" id="PF07934">
    <property type="entry name" value="OGG_N"/>
    <property type="match status" value="1"/>
</dbReference>
<dbReference type="GO" id="GO:0005737">
    <property type="term" value="C:cytoplasm"/>
    <property type="evidence" value="ECO:0007669"/>
    <property type="project" value="TreeGrafter"/>
</dbReference>
<keyword evidence="6" id="KW-0234">DNA repair</keyword>
<dbReference type="GO" id="GO:0008725">
    <property type="term" value="F:DNA-3-methyladenine glycosylase activity"/>
    <property type="evidence" value="ECO:0007669"/>
    <property type="project" value="TreeGrafter"/>
</dbReference>
<evidence type="ECO:0000313" key="8">
    <source>
        <dbReference type="EMBL" id="SEI73954.1"/>
    </source>
</evidence>
<dbReference type="AlphaFoldDB" id="A0A1H6T723"/>
<dbReference type="InterPro" id="IPR003265">
    <property type="entry name" value="HhH-GPD_domain"/>
</dbReference>
<dbReference type="InterPro" id="IPR051912">
    <property type="entry name" value="Alkylbase_DNA_Glycosylase/TA"/>
</dbReference>
<dbReference type="GO" id="GO:0032131">
    <property type="term" value="F:alkylated DNA binding"/>
    <property type="evidence" value="ECO:0007669"/>
    <property type="project" value="TreeGrafter"/>
</dbReference>
<comment type="catalytic activity">
    <reaction evidence="1">
        <text>Hydrolysis of alkylated DNA, releasing 3-methyladenine, 3-methylguanine, 7-methylguanine and 7-methyladenine.</text>
        <dbReference type="EC" id="3.2.2.21"/>
    </reaction>
</comment>
<dbReference type="EC" id="3.2.2.21" evidence="3"/>
<dbReference type="InterPro" id="IPR037046">
    <property type="entry name" value="AlkA_N_sf"/>
</dbReference>
<dbReference type="GO" id="GO:0006289">
    <property type="term" value="P:nucleotide-excision repair"/>
    <property type="evidence" value="ECO:0007669"/>
    <property type="project" value="InterPro"/>
</dbReference>
<dbReference type="Pfam" id="PF00730">
    <property type="entry name" value="HhH-GPD"/>
    <property type="match status" value="1"/>
</dbReference>
<evidence type="ECO:0000313" key="9">
    <source>
        <dbReference type="Proteomes" id="UP000199532"/>
    </source>
</evidence>
<dbReference type="Gene3D" id="1.10.340.30">
    <property type="entry name" value="Hypothetical protein, domain 2"/>
    <property type="match status" value="1"/>
</dbReference>
<keyword evidence="9" id="KW-1185">Reference proteome</keyword>
<dbReference type="GO" id="GO:0043916">
    <property type="term" value="F:DNA-7-methylguanine glycosylase activity"/>
    <property type="evidence" value="ECO:0007669"/>
    <property type="project" value="TreeGrafter"/>
</dbReference>
<evidence type="ECO:0000256" key="1">
    <source>
        <dbReference type="ARBA" id="ARBA00000086"/>
    </source>
</evidence>
<dbReference type="Gene3D" id="3.30.310.20">
    <property type="entry name" value="DNA-3-methyladenine glycosylase AlkA, N-terminal domain"/>
    <property type="match status" value="1"/>
</dbReference>
<dbReference type="SMART" id="SM00478">
    <property type="entry name" value="ENDO3c"/>
    <property type="match status" value="1"/>
</dbReference>
<dbReference type="InterPro" id="IPR012904">
    <property type="entry name" value="OGG_N"/>
</dbReference>
<accession>A0A1H6T723</accession>
<protein>
    <recommendedName>
        <fullName evidence="3">DNA-3-methyladenine glycosylase II</fullName>
        <ecNumber evidence="3">3.2.2.21</ecNumber>
    </recommendedName>
</protein>
<comment type="similarity">
    <text evidence="2">Belongs to the alkylbase DNA glycosidase AlkA family.</text>
</comment>
<proteinExistence type="inferred from homology"/>
<dbReference type="InterPro" id="IPR011257">
    <property type="entry name" value="DNA_glycosylase"/>
</dbReference>
<dbReference type="GO" id="GO:0006285">
    <property type="term" value="P:base-excision repair, AP site formation"/>
    <property type="evidence" value="ECO:0007669"/>
    <property type="project" value="TreeGrafter"/>
</dbReference>
<sequence>MQPNFISIPIGYTFSFNESLWFLNRNFDDCLHSVSTNLVRKALLINNKPLLLEIAQKNDSLQIEILSGDYQNEDESEISAYIIEWLDLDRDVSFFYKLLNSDERLSYMTLSFAGLRLVGIPDLFEALCWGIIGQQINLTFAYKLKRRLVEKYGTQMEFENEAYHIFPSCEVLAKADLQDLKAMQFSSKKAEYIIGLAQIFTDGKLSKGILKLLPDVAARQKALTSIKGIGVWTANYALMKCLKEQTSIPYGDTGLMQALFTHQIIEHKKDYAPVEKFFTNFEGWESYLVFYLWRSLAKNDQLDNSSKGQIDSAF</sequence>
<dbReference type="GO" id="GO:0006307">
    <property type="term" value="P:DNA alkylation repair"/>
    <property type="evidence" value="ECO:0007669"/>
    <property type="project" value="TreeGrafter"/>
</dbReference>
<dbReference type="GO" id="GO:0008534">
    <property type="term" value="F:oxidized purine nucleobase lesion DNA N-glycosylase activity"/>
    <property type="evidence" value="ECO:0007669"/>
    <property type="project" value="InterPro"/>
</dbReference>
<keyword evidence="4" id="KW-0227">DNA damage</keyword>
<dbReference type="GO" id="GO:0032993">
    <property type="term" value="C:protein-DNA complex"/>
    <property type="evidence" value="ECO:0007669"/>
    <property type="project" value="TreeGrafter"/>
</dbReference>
<dbReference type="EMBL" id="FNXY01000003">
    <property type="protein sequence ID" value="SEI73954.1"/>
    <property type="molecule type" value="Genomic_DNA"/>
</dbReference>
<dbReference type="PANTHER" id="PTHR43003:SF12">
    <property type="entry name" value="DNA-3-METHYLADENINE GLYCOSYLASE"/>
    <property type="match status" value="1"/>
</dbReference>
<evidence type="ECO:0000256" key="5">
    <source>
        <dbReference type="ARBA" id="ARBA00022801"/>
    </source>
</evidence>
<dbReference type="RefSeq" id="WP_090334978.1">
    <property type="nucleotide sequence ID" value="NZ_FNXY01000003.1"/>
</dbReference>
<name>A0A1H6T723_9BACT</name>
<feature type="domain" description="HhH-GPD" evidence="7">
    <location>
        <begin position="132"/>
        <end position="297"/>
    </location>
</feature>
<organism evidence="8 9">
    <name type="scientific">Dyadobacter koreensis</name>
    <dbReference type="NCBI Taxonomy" id="408657"/>
    <lineage>
        <taxon>Bacteria</taxon>
        <taxon>Pseudomonadati</taxon>
        <taxon>Bacteroidota</taxon>
        <taxon>Cytophagia</taxon>
        <taxon>Cytophagales</taxon>
        <taxon>Spirosomataceae</taxon>
        <taxon>Dyadobacter</taxon>
    </lineage>
</organism>
<reference evidence="8 9" key="1">
    <citation type="submission" date="2016-10" db="EMBL/GenBank/DDBJ databases">
        <authorList>
            <person name="de Groot N.N."/>
        </authorList>
    </citation>
    <scope>NUCLEOTIDE SEQUENCE [LARGE SCALE GENOMIC DNA]</scope>
    <source>
        <strain evidence="8 9">DSM 19938</strain>
    </source>
</reference>